<dbReference type="Pfam" id="PF05024">
    <property type="entry name" value="Gpi1"/>
    <property type="match status" value="1"/>
</dbReference>
<accession>A0A9Q0LYU6</accession>
<keyword evidence="1" id="KW-0812">Transmembrane</keyword>
<dbReference type="AlphaFoldDB" id="A0A9Q0LYU6"/>
<keyword evidence="1" id="KW-1133">Transmembrane helix</keyword>
<feature type="transmembrane region" description="Helical" evidence="1">
    <location>
        <begin position="503"/>
        <end position="530"/>
    </location>
</feature>
<evidence type="ECO:0000313" key="3">
    <source>
        <dbReference type="Proteomes" id="UP001142055"/>
    </source>
</evidence>
<keyword evidence="1" id="KW-0472">Membrane</keyword>
<evidence type="ECO:0008006" key="4">
    <source>
        <dbReference type="Google" id="ProtNLM"/>
    </source>
</evidence>
<dbReference type="PANTHER" id="PTHR21329:SF3">
    <property type="entry name" value="PHOSPHATIDYLINOSITOL N-ACETYLGLUCOSAMINYLTRANSFERASE SUBUNIT Q"/>
    <property type="match status" value="1"/>
</dbReference>
<proteinExistence type="predicted"/>
<dbReference type="PANTHER" id="PTHR21329">
    <property type="entry name" value="PHOSPHATIDYLINOSITOL N-ACETYLGLUCOSAMINYLTRANSFERASE SUBUNIT Q-RELATED"/>
    <property type="match status" value="1"/>
</dbReference>
<dbReference type="OrthoDB" id="70250at2759"/>
<sequence length="691" mass="81090">MIESMANDLFHDEEREKSVVHAVNIFVPNYLLELINKNETNLSESELFLFGHHQVTSNHVVNFNITAVLPKSDSIIDGKDLRNVCFDSKHDEYPFHDPYSTSDDIGLARGRGEISNSFLNNIVNNLNLHYIGNVIMSLKNDVSTSNRFSFTFLLNNKDSLQMKKQFKLCLTNVRCFDRPIQTFEHVTIIYYDTKNFMTSQLLQRFNIDDNRVKFVDFINDSLRYTATQFVCKKELDHDQCNNVIEDVLLCRLILLLPKQMIRSFVYLMCRQQQQQQNGPLNVSTKRTDPFVPDWPFIRHSTTFSQIKFRFKQYALSWRLSQDIPRRRRISLPLGNLISSILLDTLLGLIVTLMLHCYTTPEYWLNLAWDYADTMVKDVNSLLRVLQSMPVGLKLNRPLNMALSNFYLYHIFLWESYMVIIRPIFDLVMQAIFYFGIFGFTGILALFTDIFSLVTIHIFCFYGYGCQLYNLQILGISALWRLFRGKKWNQLRSRVDSYSYNNEQLFIGTILFTILLFLLPTVIMYYLVFLVLRFMTLAVQEGLLFFIEHISTLPTYTILLWLMNSRTICGQMFVRIIEDDDDDDELNGPSKSFEQFQLYNNISGRPLIVQLETKRISLLKIINNRYDDLLQSLTRYRQMANSSGELKWNEFIMSVLTGQRIHQNLSIGLSLSFFIGYLLFNVYFSLRTKVYD</sequence>
<dbReference type="Proteomes" id="UP001142055">
    <property type="component" value="Chromosome 4"/>
</dbReference>
<feature type="transmembrane region" description="Helical" evidence="1">
    <location>
        <begin position="542"/>
        <end position="562"/>
    </location>
</feature>
<comment type="caution">
    <text evidence="2">The sequence shown here is derived from an EMBL/GenBank/DDBJ whole genome shotgun (WGS) entry which is preliminary data.</text>
</comment>
<feature type="transmembrane region" description="Helical" evidence="1">
    <location>
        <begin position="460"/>
        <end position="482"/>
    </location>
</feature>
<feature type="transmembrane region" description="Helical" evidence="1">
    <location>
        <begin position="405"/>
        <end position="424"/>
    </location>
</feature>
<feature type="transmembrane region" description="Helical" evidence="1">
    <location>
        <begin position="431"/>
        <end position="454"/>
    </location>
</feature>
<dbReference type="GO" id="GO:0006506">
    <property type="term" value="P:GPI anchor biosynthetic process"/>
    <property type="evidence" value="ECO:0007669"/>
    <property type="project" value="InterPro"/>
</dbReference>
<dbReference type="InterPro" id="IPR007720">
    <property type="entry name" value="PigQ/GPI1"/>
</dbReference>
<keyword evidence="3" id="KW-1185">Reference proteome</keyword>
<feature type="transmembrane region" description="Helical" evidence="1">
    <location>
        <begin position="333"/>
        <end position="354"/>
    </location>
</feature>
<dbReference type="GO" id="GO:0005783">
    <property type="term" value="C:endoplasmic reticulum"/>
    <property type="evidence" value="ECO:0007669"/>
    <property type="project" value="TreeGrafter"/>
</dbReference>
<evidence type="ECO:0000313" key="2">
    <source>
        <dbReference type="EMBL" id="KAJ6215752.1"/>
    </source>
</evidence>
<dbReference type="EMBL" id="JAPWDV010000004">
    <property type="protein sequence ID" value="KAJ6215752.1"/>
    <property type="molecule type" value="Genomic_DNA"/>
</dbReference>
<feature type="transmembrane region" description="Helical" evidence="1">
    <location>
        <begin position="664"/>
        <end position="685"/>
    </location>
</feature>
<organism evidence="2 3">
    <name type="scientific">Blomia tropicalis</name>
    <name type="common">Mite</name>
    <dbReference type="NCBI Taxonomy" id="40697"/>
    <lineage>
        <taxon>Eukaryota</taxon>
        <taxon>Metazoa</taxon>
        <taxon>Ecdysozoa</taxon>
        <taxon>Arthropoda</taxon>
        <taxon>Chelicerata</taxon>
        <taxon>Arachnida</taxon>
        <taxon>Acari</taxon>
        <taxon>Acariformes</taxon>
        <taxon>Sarcoptiformes</taxon>
        <taxon>Astigmata</taxon>
        <taxon>Glycyphagoidea</taxon>
        <taxon>Echimyopodidae</taxon>
        <taxon>Blomia</taxon>
    </lineage>
</organism>
<dbReference type="GO" id="GO:0016020">
    <property type="term" value="C:membrane"/>
    <property type="evidence" value="ECO:0007669"/>
    <property type="project" value="InterPro"/>
</dbReference>
<dbReference type="OMA" id="MNSRTIC"/>
<name>A0A9Q0LYU6_BLOTA</name>
<evidence type="ECO:0000256" key="1">
    <source>
        <dbReference type="SAM" id="Phobius"/>
    </source>
</evidence>
<gene>
    <name evidence="2" type="ORF">RDWZM_010252</name>
</gene>
<reference evidence="2" key="1">
    <citation type="submission" date="2022-12" db="EMBL/GenBank/DDBJ databases">
        <title>Genome assemblies of Blomia tropicalis.</title>
        <authorList>
            <person name="Cui Y."/>
        </authorList>
    </citation>
    <scope>NUCLEOTIDE SEQUENCE</scope>
    <source>
        <tissue evidence="2">Adult mites</tissue>
    </source>
</reference>
<protein>
    <recommendedName>
        <fullName evidence="4">Phosphatidylinositol N-acetylglucosaminyltransferase subunit Q-like</fullName>
    </recommendedName>
</protein>